<organism evidence="1 2">
    <name type="scientific">Paracraurococcus ruber</name>
    <dbReference type="NCBI Taxonomy" id="77675"/>
    <lineage>
        <taxon>Bacteria</taxon>
        <taxon>Pseudomonadati</taxon>
        <taxon>Pseudomonadota</taxon>
        <taxon>Alphaproteobacteria</taxon>
        <taxon>Acetobacterales</taxon>
        <taxon>Roseomonadaceae</taxon>
        <taxon>Paracraurococcus</taxon>
    </lineage>
</organism>
<dbReference type="RefSeq" id="WP_133220553.1">
    <property type="nucleotide sequence ID" value="NZ_NRSG01000156.1"/>
</dbReference>
<name>A0ABS1D0H7_9PROT</name>
<proteinExistence type="predicted"/>
<reference evidence="1 2" key="1">
    <citation type="journal article" date="2020" name="Microorganisms">
        <title>Osmotic Adaptation and Compatible Solute Biosynthesis of Phototrophic Bacteria as Revealed from Genome Analyses.</title>
        <authorList>
            <person name="Imhoff J.F."/>
            <person name="Rahn T."/>
            <person name="Kunzel S."/>
            <person name="Keller A."/>
            <person name="Neulinger S.C."/>
        </authorList>
    </citation>
    <scope>NUCLEOTIDE SEQUENCE [LARGE SCALE GENOMIC DNA]</scope>
    <source>
        <strain evidence="1 2">DSM 15382</strain>
    </source>
</reference>
<sequence>MIALSPEAAAQVERLELYYVSMGRPQALRNLGHALAEASLIIVNAPERGLTAPRPYPYLAEFGLSWLKRGRYWIAYDPAVPIIAGVFFETDDIPNRLG</sequence>
<gene>
    <name evidence="1" type="ORF">CKO45_18390</name>
</gene>
<evidence type="ECO:0000313" key="2">
    <source>
        <dbReference type="Proteomes" id="UP000697995"/>
    </source>
</evidence>
<accession>A0ABS1D0H7</accession>
<keyword evidence="2" id="KW-1185">Reference proteome</keyword>
<evidence type="ECO:0000313" key="1">
    <source>
        <dbReference type="EMBL" id="MBK1660205.1"/>
    </source>
</evidence>
<comment type="caution">
    <text evidence="1">The sequence shown here is derived from an EMBL/GenBank/DDBJ whole genome shotgun (WGS) entry which is preliminary data.</text>
</comment>
<dbReference type="EMBL" id="NRSG01000156">
    <property type="protein sequence ID" value="MBK1660205.1"/>
    <property type="molecule type" value="Genomic_DNA"/>
</dbReference>
<protein>
    <submittedName>
        <fullName evidence="1">Uncharacterized protein</fullName>
    </submittedName>
</protein>
<dbReference type="Proteomes" id="UP000697995">
    <property type="component" value="Unassembled WGS sequence"/>
</dbReference>